<dbReference type="GO" id="GO:0005886">
    <property type="term" value="C:plasma membrane"/>
    <property type="evidence" value="ECO:0007669"/>
    <property type="project" value="UniProtKB-SubCell"/>
</dbReference>
<evidence type="ECO:0000313" key="14">
    <source>
        <dbReference type="EMBL" id="TFZ82839.1"/>
    </source>
</evidence>
<keyword evidence="12" id="KW-0448">Lipopolysaccharide biosynthesis</keyword>
<dbReference type="Proteomes" id="UP000297890">
    <property type="component" value="Unassembled WGS sequence"/>
</dbReference>
<dbReference type="PANTHER" id="PTHR42755">
    <property type="entry name" value="3-DEOXY-MANNO-OCTULOSONATE CYTIDYLYLTRANSFERASE"/>
    <property type="match status" value="1"/>
</dbReference>
<comment type="caution">
    <text evidence="14">The sequence shown here is derived from an EMBL/GenBank/DDBJ whole genome shotgun (WGS) entry which is preliminary data.</text>
</comment>
<keyword evidence="12" id="KW-0812">Transmembrane</keyword>
<dbReference type="EMBL" id="SRIO01000006">
    <property type="protein sequence ID" value="TFZ82839.1"/>
    <property type="molecule type" value="Genomic_DNA"/>
</dbReference>
<evidence type="ECO:0000256" key="8">
    <source>
        <dbReference type="ARBA" id="ARBA00031445"/>
    </source>
</evidence>
<dbReference type="InterPro" id="IPR038107">
    <property type="entry name" value="Glycos_transf_N_sf"/>
</dbReference>
<comment type="similarity">
    <text evidence="3">Belongs to the glycosyltransferase group 1 family. Glycosyltransferase 30 subfamily.</text>
</comment>
<evidence type="ECO:0000259" key="13">
    <source>
        <dbReference type="Pfam" id="PF04413"/>
    </source>
</evidence>
<dbReference type="FunFam" id="3.40.50.2000:FF:000032">
    <property type="entry name" value="3-deoxy-D-manno-octulosonic acid transferase"/>
    <property type="match status" value="1"/>
</dbReference>
<dbReference type="GO" id="GO:0043842">
    <property type="term" value="F:Kdo transferase activity"/>
    <property type="evidence" value="ECO:0007669"/>
    <property type="project" value="UniProtKB-EC"/>
</dbReference>
<comment type="catalytic activity">
    <reaction evidence="9 12">
        <text>lipid IVA (E. coli) + CMP-3-deoxy-beta-D-manno-octulosonate = alpha-Kdo-(2-&gt;6)-lipid IVA (E. coli) + CMP + H(+)</text>
        <dbReference type="Rhea" id="RHEA:28066"/>
        <dbReference type="ChEBI" id="CHEBI:15378"/>
        <dbReference type="ChEBI" id="CHEBI:58603"/>
        <dbReference type="ChEBI" id="CHEBI:60364"/>
        <dbReference type="ChEBI" id="CHEBI:60377"/>
        <dbReference type="ChEBI" id="CHEBI:85987"/>
        <dbReference type="EC" id="2.4.99.12"/>
    </reaction>
</comment>
<evidence type="ECO:0000256" key="3">
    <source>
        <dbReference type="ARBA" id="ARBA00006380"/>
    </source>
</evidence>
<dbReference type="OrthoDB" id="9789797at2"/>
<accession>A0A4Z0F9R1</accession>
<comment type="subcellular location">
    <subcellularLocation>
        <location evidence="1">Cell inner membrane</location>
        <topology evidence="1">Single-pass membrane protein</topology>
        <orientation evidence="1">Cytoplasmic side</orientation>
    </subcellularLocation>
    <subcellularLocation>
        <location evidence="12">Cell membrane</location>
    </subcellularLocation>
</comment>
<evidence type="ECO:0000256" key="12">
    <source>
        <dbReference type="RuleBase" id="RU365103"/>
    </source>
</evidence>
<dbReference type="InterPro" id="IPR039901">
    <property type="entry name" value="Kdotransferase"/>
</dbReference>
<evidence type="ECO:0000256" key="6">
    <source>
        <dbReference type="ARBA" id="ARBA00022679"/>
    </source>
</evidence>
<keyword evidence="12" id="KW-1003">Cell membrane</keyword>
<evidence type="ECO:0000256" key="1">
    <source>
        <dbReference type="ARBA" id="ARBA00004388"/>
    </source>
</evidence>
<comment type="function">
    <text evidence="12">Involved in lipopolysaccharide (LPS) biosynthesis. Catalyzes the transfer of 3-deoxy-D-manno-octulosonate (Kdo) residue(s) from CMP-Kdo to lipid IV(A), the tetraacyldisaccharide-1,4'-bisphosphate precursor of lipid A.</text>
</comment>
<feature type="domain" description="3-deoxy-D-manno-octulosonic-acid transferase N-terminal" evidence="13">
    <location>
        <begin position="68"/>
        <end position="247"/>
    </location>
</feature>
<dbReference type="AlphaFoldDB" id="A0A4Z0F9R1"/>
<keyword evidence="12" id="KW-1133">Transmembrane helix</keyword>
<dbReference type="EC" id="2.4.99.12" evidence="4 12"/>
<feature type="site" description="Transition state stabilizer" evidence="11">
    <location>
        <position position="245"/>
    </location>
</feature>
<dbReference type="GO" id="GO:0009244">
    <property type="term" value="P:lipopolysaccharide core region biosynthetic process"/>
    <property type="evidence" value="ECO:0007669"/>
    <property type="project" value="UniProtKB-UniRule"/>
</dbReference>
<feature type="transmembrane region" description="Helical" evidence="12">
    <location>
        <begin position="39"/>
        <end position="60"/>
    </location>
</feature>
<protein>
    <recommendedName>
        <fullName evidence="5 12">3-deoxy-D-manno-octulosonic acid transferase</fullName>
        <shortName evidence="12">Kdo transferase</shortName>
        <ecNumber evidence="4 12">2.4.99.12</ecNumber>
    </recommendedName>
    <alternativeName>
        <fullName evidence="8 12">Lipid IV(A) 3-deoxy-D-manno-octulosonic acid transferase</fullName>
    </alternativeName>
</protein>
<gene>
    <name evidence="14" type="ORF">E4680_06050</name>
</gene>
<keyword evidence="12" id="KW-0472">Membrane</keyword>
<evidence type="ECO:0000256" key="7">
    <source>
        <dbReference type="ARBA" id="ARBA00022968"/>
    </source>
</evidence>
<reference evidence="14 15" key="1">
    <citation type="journal article" date="2019" name="ISME J.">
        <title>Candidatus Macondimonas diazotrophica, a novel gammaproteobacterial genus dominating crude-oil-contaminated coastal sediments.</title>
        <authorList>
            <person name="Karthikeyan S."/>
            <person name="Konstantinidis K."/>
        </authorList>
    </citation>
    <scope>NUCLEOTIDE SEQUENCE [LARGE SCALE GENOMIC DNA]</scope>
    <source>
        <strain evidence="14 15">KTK01</strain>
    </source>
</reference>
<dbReference type="PANTHER" id="PTHR42755:SF1">
    <property type="entry name" value="3-DEOXY-D-MANNO-OCTULOSONIC ACID TRANSFERASE, MITOCHONDRIAL-RELATED"/>
    <property type="match status" value="1"/>
</dbReference>
<keyword evidence="6 12" id="KW-0808">Transferase</keyword>
<dbReference type="UniPathway" id="UPA00958"/>
<keyword evidence="7" id="KW-0735">Signal-anchor</keyword>
<proteinExistence type="inferred from homology"/>
<dbReference type="GO" id="GO:0009245">
    <property type="term" value="P:lipid A biosynthetic process"/>
    <property type="evidence" value="ECO:0007669"/>
    <property type="project" value="TreeGrafter"/>
</dbReference>
<dbReference type="SUPFAM" id="SSF53756">
    <property type="entry name" value="UDP-Glycosyltransferase/glycogen phosphorylase"/>
    <property type="match status" value="1"/>
</dbReference>
<comment type="pathway">
    <text evidence="2 12">Bacterial outer membrane biogenesis; LPS core biosynthesis.</text>
</comment>
<feature type="active site" description="Proton acceptor" evidence="10">
    <location>
        <position position="97"/>
    </location>
</feature>
<keyword evidence="15" id="KW-1185">Reference proteome</keyword>
<dbReference type="Gene3D" id="3.40.50.11720">
    <property type="entry name" value="3-Deoxy-D-manno-octulosonic-acid transferase, N-terminal domain"/>
    <property type="match status" value="1"/>
</dbReference>
<dbReference type="Pfam" id="PF04413">
    <property type="entry name" value="Glycos_transf_N"/>
    <property type="match status" value="1"/>
</dbReference>
<evidence type="ECO:0000256" key="10">
    <source>
        <dbReference type="PIRSR" id="PIRSR639901-1"/>
    </source>
</evidence>
<evidence type="ECO:0000256" key="4">
    <source>
        <dbReference type="ARBA" id="ARBA00012621"/>
    </source>
</evidence>
<dbReference type="NCBIfam" id="NF004388">
    <property type="entry name" value="PRK05749.1-4"/>
    <property type="match status" value="1"/>
</dbReference>
<evidence type="ECO:0000313" key="15">
    <source>
        <dbReference type="Proteomes" id="UP000297890"/>
    </source>
</evidence>
<sequence>MGCVPQVEKSGCCRLSGDIPRRGYWNGCGGERADMFRRLYTFLLLLLLPVLLTLFAWRLWRRAEYRDRWWQRLGFGFSNVQTGRRPRIWVHAVSVGEVVAATPFIQRLQARYPDWPVVVTTLTPTGGDRVRRNFGDSVTHCYLPLDMPWMVDRLIDGIQPHLAVIMETELWPNLLAACGRRDIPVVVANARISERSLAGYLRLRPLMRELFAHVNCAAAQSVADANRLAQMGLDPARIQVMGNLKFDRDHAASTVSIPDWQAGWGVNRRVWVAGSTHEGEDACLLDALMALRGRWPDLLLVLVPRHPQRFAAVQALLESRGIPYARRSAEEWPSSETPVFLIDTMGELNQLYSAAEFAFIGGSLVPVGGHNALEAVVHGVPVLTGPAVFNFQEIYSALRGVGAAVMVGDTESLAHGAHVWLNDPAAARRAGERGRDWMVANQGALDRLWAVVDPYLASGGGPVAPMSRRLAPMPAGHSVRTQ</sequence>
<evidence type="ECO:0000256" key="11">
    <source>
        <dbReference type="PIRSR" id="PIRSR639901-2"/>
    </source>
</evidence>
<dbReference type="InterPro" id="IPR007507">
    <property type="entry name" value="Glycos_transf_N"/>
</dbReference>
<dbReference type="FunFam" id="3.40.50.11720:FF:000001">
    <property type="entry name" value="3-deoxy-D-manno-octulosonic acid transferase"/>
    <property type="match status" value="1"/>
</dbReference>
<feature type="site" description="Transition state stabilizer" evidence="11">
    <location>
        <position position="167"/>
    </location>
</feature>
<evidence type="ECO:0000256" key="5">
    <source>
        <dbReference type="ARBA" id="ARBA00019077"/>
    </source>
</evidence>
<organism evidence="14 15">
    <name type="scientific">Candidatus Macondimonas diazotrophica</name>
    <dbReference type="NCBI Taxonomy" id="2305248"/>
    <lineage>
        <taxon>Bacteria</taxon>
        <taxon>Pseudomonadati</taxon>
        <taxon>Pseudomonadota</taxon>
        <taxon>Gammaproteobacteria</taxon>
        <taxon>Chromatiales</taxon>
        <taxon>Ectothiorhodospiraceae</taxon>
        <taxon>Candidatus Macondimonas</taxon>
    </lineage>
</organism>
<evidence type="ECO:0000256" key="9">
    <source>
        <dbReference type="ARBA" id="ARBA00049183"/>
    </source>
</evidence>
<dbReference type="Gene3D" id="3.40.50.2000">
    <property type="entry name" value="Glycogen Phosphorylase B"/>
    <property type="match status" value="1"/>
</dbReference>
<evidence type="ECO:0000256" key="2">
    <source>
        <dbReference type="ARBA" id="ARBA00004713"/>
    </source>
</evidence>
<name>A0A4Z0F9R1_9GAMM</name>